<reference evidence="3" key="1">
    <citation type="submission" date="2023-06" db="EMBL/GenBank/DDBJ databases">
        <title>Genome-scale phylogeny and comparative genomics of the fungal order Sordariales.</title>
        <authorList>
            <consortium name="Lawrence Berkeley National Laboratory"/>
            <person name="Hensen N."/>
            <person name="Bonometti L."/>
            <person name="Westerberg I."/>
            <person name="Brannstrom I.O."/>
            <person name="Guillou S."/>
            <person name="Cros-Aarteil S."/>
            <person name="Calhoun S."/>
            <person name="Haridas S."/>
            <person name="Kuo A."/>
            <person name="Mondo S."/>
            <person name="Pangilinan J."/>
            <person name="Riley R."/>
            <person name="Labutti K."/>
            <person name="Andreopoulos B."/>
            <person name="Lipzen A."/>
            <person name="Chen C."/>
            <person name="Yanf M."/>
            <person name="Daum C."/>
            <person name="Ng V."/>
            <person name="Clum A."/>
            <person name="Steindorff A."/>
            <person name="Ohm R."/>
            <person name="Martin F."/>
            <person name="Silar P."/>
            <person name="Natvig D."/>
            <person name="Lalanne C."/>
            <person name="Gautier V."/>
            <person name="Ament-Velasquez S.L."/>
            <person name="Kruys A."/>
            <person name="Hutchinson M.I."/>
            <person name="Powell A.J."/>
            <person name="Barry K."/>
            <person name="Miller A.N."/>
            <person name="Grigoriev I.V."/>
            <person name="Debuchy R."/>
            <person name="Gladieux P."/>
            <person name="Thoren M.H."/>
            <person name="Johannesson H."/>
        </authorList>
    </citation>
    <scope>NUCLEOTIDE SEQUENCE</scope>
    <source>
        <strain evidence="3">8032-3</strain>
    </source>
</reference>
<evidence type="ECO:0000313" key="4">
    <source>
        <dbReference type="Proteomes" id="UP001244011"/>
    </source>
</evidence>
<proteinExistence type="predicted"/>
<comment type="caution">
    <text evidence="3">The sequence shown here is derived from an EMBL/GenBank/DDBJ whole genome shotgun (WGS) entry which is preliminary data.</text>
</comment>
<protein>
    <submittedName>
        <fullName evidence="3">Uncharacterized protein</fullName>
    </submittedName>
</protein>
<sequence length="122" mass="12626">MLPQLILAANISSALVSTAIPGITMEQTTTASMAPSAEQSPTSEACPSGHTTVSTTMGCRVTFSCIVPPYPCPTGQTLTRVVFPEKVATDIDGCITSVRSTGECYGCQYCDVESTASPPSTL</sequence>
<keyword evidence="2" id="KW-0732">Signal</keyword>
<dbReference type="GeneID" id="85305944"/>
<feature type="chain" id="PRO_5042606805" evidence="2">
    <location>
        <begin position="19"/>
        <end position="122"/>
    </location>
</feature>
<organism evidence="3 4">
    <name type="scientific">Phialemonium atrogriseum</name>
    <dbReference type="NCBI Taxonomy" id="1093897"/>
    <lineage>
        <taxon>Eukaryota</taxon>
        <taxon>Fungi</taxon>
        <taxon>Dikarya</taxon>
        <taxon>Ascomycota</taxon>
        <taxon>Pezizomycotina</taxon>
        <taxon>Sordariomycetes</taxon>
        <taxon>Sordariomycetidae</taxon>
        <taxon>Cephalothecales</taxon>
        <taxon>Cephalothecaceae</taxon>
        <taxon>Phialemonium</taxon>
    </lineage>
</organism>
<accession>A0AAJ0FQ15</accession>
<dbReference type="EMBL" id="MU838999">
    <property type="protein sequence ID" value="KAK1770833.1"/>
    <property type="molecule type" value="Genomic_DNA"/>
</dbReference>
<feature type="signal peptide" evidence="2">
    <location>
        <begin position="1"/>
        <end position="18"/>
    </location>
</feature>
<dbReference type="Proteomes" id="UP001244011">
    <property type="component" value="Unassembled WGS sequence"/>
</dbReference>
<evidence type="ECO:0000313" key="3">
    <source>
        <dbReference type="EMBL" id="KAK1770833.1"/>
    </source>
</evidence>
<name>A0AAJ0FQ15_9PEZI</name>
<evidence type="ECO:0000256" key="2">
    <source>
        <dbReference type="SAM" id="SignalP"/>
    </source>
</evidence>
<keyword evidence="4" id="KW-1185">Reference proteome</keyword>
<feature type="region of interest" description="Disordered" evidence="1">
    <location>
        <begin position="30"/>
        <end position="49"/>
    </location>
</feature>
<dbReference type="RefSeq" id="XP_060287046.1">
    <property type="nucleotide sequence ID" value="XM_060422757.1"/>
</dbReference>
<gene>
    <name evidence="3" type="ORF">QBC33DRAFT_218565</name>
</gene>
<dbReference type="AlphaFoldDB" id="A0AAJ0FQ15"/>
<evidence type="ECO:0000256" key="1">
    <source>
        <dbReference type="SAM" id="MobiDB-lite"/>
    </source>
</evidence>